<protein>
    <submittedName>
        <fullName evidence="3">Uncharacterized protein</fullName>
    </submittedName>
</protein>
<keyword evidence="4" id="KW-1185">Reference proteome</keyword>
<organism evidence="3 4">
    <name type="scientific">Diatrype stigma</name>
    <dbReference type="NCBI Taxonomy" id="117547"/>
    <lineage>
        <taxon>Eukaryota</taxon>
        <taxon>Fungi</taxon>
        <taxon>Dikarya</taxon>
        <taxon>Ascomycota</taxon>
        <taxon>Pezizomycotina</taxon>
        <taxon>Sordariomycetes</taxon>
        <taxon>Xylariomycetidae</taxon>
        <taxon>Xylariales</taxon>
        <taxon>Diatrypaceae</taxon>
        <taxon>Diatrype</taxon>
    </lineage>
</organism>
<dbReference type="EMBL" id="JAKJXP020000041">
    <property type="protein sequence ID" value="KAK7752183.1"/>
    <property type="molecule type" value="Genomic_DNA"/>
</dbReference>
<evidence type="ECO:0000256" key="1">
    <source>
        <dbReference type="SAM" id="MobiDB-lite"/>
    </source>
</evidence>
<accession>A0AAN9V257</accession>
<feature type="region of interest" description="Disordered" evidence="1">
    <location>
        <begin position="111"/>
        <end position="133"/>
    </location>
</feature>
<dbReference type="AlphaFoldDB" id="A0AAN9V257"/>
<proteinExistence type="predicted"/>
<reference evidence="3 4" key="1">
    <citation type="submission" date="2024-02" db="EMBL/GenBank/DDBJ databases">
        <title>De novo assembly and annotation of 12 fungi associated with fruit tree decline syndrome in Ontario, Canada.</title>
        <authorList>
            <person name="Sulman M."/>
            <person name="Ellouze W."/>
            <person name="Ilyukhin E."/>
        </authorList>
    </citation>
    <scope>NUCLEOTIDE SEQUENCE [LARGE SCALE GENOMIC DNA]</scope>
    <source>
        <strain evidence="3 4">M11/M66-122</strain>
    </source>
</reference>
<keyword evidence="2" id="KW-0732">Signal</keyword>
<gene>
    <name evidence="3" type="ORF">SLS62_005927</name>
</gene>
<feature type="compositionally biased region" description="Polar residues" evidence="1">
    <location>
        <begin position="119"/>
        <end position="130"/>
    </location>
</feature>
<sequence>MRPPALSAAAATRALAILSASCLWPATVWAQDGGSDETGEHPGWPRWCGKVYETGYPAFEPGGHTTAPSNGSSGELLLHVQLATRHSIYVAPETEGSFIISAALSPWYGDPYPYEDENQQTSTNSNSDDGVNTHPFTELQFSISVVDDDGGAPVLAQGVIPVNVSGAEYAFDLASSAPGLEPRLQPYPVVLTASGGSSGGRNYTATAELSYLPAVAGGGSATKIDRLTGSLLFWRGSGSTGEKGAKEAEAEAEAGDTWTPLLPYGYYGLYNGSNETAAADAFVRDYTSNGEGLNAIIALAGFADTNPVYDSMDAQGLHYMFDLRSSYLNLTETEARVNTIKDRGMLFAYWTADEPDGWQRPFDAPTAAQALIHQLDPYHPVALTLNCQDYYFGPYSAGGDILMADVYPIGINATFSKWGTACNATLGDCGCDNCAGAVQDAPGRWDDIAQYERWLGRWPPSPKFHNPQAFNGEDYWFRDPTTAEAHAMNALAFNRGITGAFAWTWPGSSELFAAHTEMAKVVTRTPVSGFLFGGRPEKVIVDDGDGKGALGLVDVALWRGDGQVLVSVVNGANEDIEGNFALALPVTPSAISKIPFGGLAWQVLDSKLTVEGLPAMSTSFIILDLADT</sequence>
<comment type="caution">
    <text evidence="3">The sequence shown here is derived from an EMBL/GenBank/DDBJ whole genome shotgun (WGS) entry which is preliminary data.</text>
</comment>
<feature type="chain" id="PRO_5042954091" evidence="2">
    <location>
        <begin position="31"/>
        <end position="628"/>
    </location>
</feature>
<feature type="signal peptide" evidence="2">
    <location>
        <begin position="1"/>
        <end position="30"/>
    </location>
</feature>
<dbReference type="InterPro" id="IPR017853">
    <property type="entry name" value="GH"/>
</dbReference>
<dbReference type="SUPFAM" id="SSF51445">
    <property type="entry name" value="(Trans)glycosidases"/>
    <property type="match status" value="1"/>
</dbReference>
<evidence type="ECO:0000256" key="2">
    <source>
        <dbReference type="SAM" id="SignalP"/>
    </source>
</evidence>
<dbReference type="Proteomes" id="UP001320420">
    <property type="component" value="Unassembled WGS sequence"/>
</dbReference>
<evidence type="ECO:0000313" key="3">
    <source>
        <dbReference type="EMBL" id="KAK7752183.1"/>
    </source>
</evidence>
<name>A0AAN9V257_9PEZI</name>
<evidence type="ECO:0000313" key="4">
    <source>
        <dbReference type="Proteomes" id="UP001320420"/>
    </source>
</evidence>